<comment type="caution">
    <text evidence="1">The sequence shown here is derived from an EMBL/GenBank/DDBJ whole genome shotgun (WGS) entry which is preliminary data.</text>
</comment>
<evidence type="ECO:0000313" key="1">
    <source>
        <dbReference type="EMBL" id="GGC88589.1"/>
    </source>
</evidence>
<keyword evidence="2" id="KW-1185">Reference proteome</keyword>
<accession>A0A916UUJ3</accession>
<reference evidence="1" key="1">
    <citation type="journal article" date="2014" name="Int. J. Syst. Evol. Microbiol.">
        <title>Complete genome sequence of Corynebacterium casei LMG S-19264T (=DSM 44701T), isolated from a smear-ripened cheese.</title>
        <authorList>
            <consortium name="US DOE Joint Genome Institute (JGI-PGF)"/>
            <person name="Walter F."/>
            <person name="Albersmeier A."/>
            <person name="Kalinowski J."/>
            <person name="Ruckert C."/>
        </authorList>
    </citation>
    <scope>NUCLEOTIDE SEQUENCE</scope>
    <source>
        <strain evidence="1">CGMCC 1.12919</strain>
    </source>
</reference>
<organism evidence="1 2">
    <name type="scientific">Chelatococcus reniformis</name>
    <dbReference type="NCBI Taxonomy" id="1494448"/>
    <lineage>
        <taxon>Bacteria</taxon>
        <taxon>Pseudomonadati</taxon>
        <taxon>Pseudomonadota</taxon>
        <taxon>Alphaproteobacteria</taxon>
        <taxon>Hyphomicrobiales</taxon>
        <taxon>Chelatococcaceae</taxon>
        <taxon>Chelatococcus</taxon>
    </lineage>
</organism>
<dbReference type="Proteomes" id="UP000637002">
    <property type="component" value="Unassembled WGS sequence"/>
</dbReference>
<reference evidence="1" key="2">
    <citation type="submission" date="2020-09" db="EMBL/GenBank/DDBJ databases">
        <authorList>
            <person name="Sun Q."/>
            <person name="Zhou Y."/>
        </authorList>
    </citation>
    <scope>NUCLEOTIDE SEQUENCE</scope>
    <source>
        <strain evidence="1">CGMCC 1.12919</strain>
    </source>
</reference>
<gene>
    <name evidence="1" type="ORF">GCM10010994_53120</name>
</gene>
<sequence>MQNVVQFTPGNVETYRHQIADLGAALRSIDDDRTRQEVFGTVRALVDRIVIRPGQPYKPVTSRSMGNWPAYSVHPTRRRRCHQLQLRGRRTRESPAAWAAGLA</sequence>
<dbReference type="EMBL" id="BMGG01000011">
    <property type="protein sequence ID" value="GGC88589.1"/>
    <property type="molecule type" value="Genomic_DNA"/>
</dbReference>
<proteinExistence type="predicted"/>
<name>A0A916UUJ3_9HYPH</name>
<evidence type="ECO:0000313" key="2">
    <source>
        <dbReference type="Proteomes" id="UP000637002"/>
    </source>
</evidence>
<dbReference type="AlphaFoldDB" id="A0A916UUJ3"/>
<protein>
    <submittedName>
        <fullName evidence="1">Uncharacterized protein</fullName>
    </submittedName>
</protein>